<comment type="similarity">
    <text evidence="8">Belongs to the DNA mismatch repair MutS family. MutS2 subfamily.</text>
</comment>
<dbReference type="GO" id="GO:0004519">
    <property type="term" value="F:endonuclease activity"/>
    <property type="evidence" value="ECO:0007669"/>
    <property type="project" value="UniProtKB-KW"/>
</dbReference>
<gene>
    <name evidence="8" type="primary">mutS2</name>
    <name evidence="8" type="synonym">rqcU</name>
    <name evidence="11" type="ORF">H8S01_02095</name>
</gene>
<evidence type="ECO:0000256" key="6">
    <source>
        <dbReference type="ARBA" id="ARBA00022884"/>
    </source>
</evidence>
<keyword evidence="8 11" id="KW-0255">Endonuclease</keyword>
<dbReference type="RefSeq" id="WP_186836004.1">
    <property type="nucleotide sequence ID" value="NZ_JACOPD010000001.1"/>
</dbReference>
<dbReference type="PROSITE" id="PS50828">
    <property type="entry name" value="SMR"/>
    <property type="match status" value="1"/>
</dbReference>
<name>A0ABR7FZ43_9FIRM</name>
<evidence type="ECO:0000256" key="3">
    <source>
        <dbReference type="ARBA" id="ARBA00022741"/>
    </source>
</evidence>
<evidence type="ECO:0000313" key="11">
    <source>
        <dbReference type="EMBL" id="MBC5679756.1"/>
    </source>
</evidence>
<feature type="binding site" evidence="8">
    <location>
        <begin position="329"/>
        <end position="336"/>
    </location>
    <ligand>
        <name>ATP</name>
        <dbReference type="ChEBI" id="CHEBI:30616"/>
    </ligand>
</feature>
<evidence type="ECO:0000256" key="2">
    <source>
        <dbReference type="ARBA" id="ARBA00022730"/>
    </source>
</evidence>
<dbReference type="InterPro" id="IPR036063">
    <property type="entry name" value="Smr_dom_sf"/>
</dbReference>
<dbReference type="InterPro" id="IPR000432">
    <property type="entry name" value="DNA_mismatch_repair_MutS_C"/>
</dbReference>
<dbReference type="EC" id="3.6.4.-" evidence="8"/>
<feature type="coiled-coil region" evidence="9">
    <location>
        <begin position="513"/>
        <end position="615"/>
    </location>
</feature>
<dbReference type="InterPro" id="IPR005747">
    <property type="entry name" value="MutS2"/>
</dbReference>
<evidence type="ECO:0000256" key="1">
    <source>
        <dbReference type="ARBA" id="ARBA00022722"/>
    </source>
</evidence>
<evidence type="ECO:0000259" key="10">
    <source>
        <dbReference type="PROSITE" id="PS50828"/>
    </source>
</evidence>
<evidence type="ECO:0000256" key="7">
    <source>
        <dbReference type="ARBA" id="ARBA00023125"/>
    </source>
</evidence>
<dbReference type="SMART" id="SM00463">
    <property type="entry name" value="SMR"/>
    <property type="match status" value="1"/>
</dbReference>
<dbReference type="InterPro" id="IPR036187">
    <property type="entry name" value="DNA_mismatch_repair_MutS_sf"/>
</dbReference>
<comment type="subunit">
    <text evidence="8">Homodimer. Binds to stalled ribosomes, contacting rRNA.</text>
</comment>
<dbReference type="SUPFAM" id="SSF160443">
    <property type="entry name" value="SMR domain-like"/>
    <property type="match status" value="1"/>
</dbReference>
<dbReference type="Gene3D" id="3.40.50.300">
    <property type="entry name" value="P-loop containing nucleotide triphosphate hydrolases"/>
    <property type="match status" value="1"/>
</dbReference>
<dbReference type="InterPro" id="IPR046893">
    <property type="entry name" value="MSSS"/>
</dbReference>
<dbReference type="Proteomes" id="UP000628463">
    <property type="component" value="Unassembled WGS sequence"/>
</dbReference>
<dbReference type="SMART" id="SM00533">
    <property type="entry name" value="MUTSd"/>
    <property type="match status" value="1"/>
</dbReference>
<evidence type="ECO:0000313" key="12">
    <source>
        <dbReference type="Proteomes" id="UP000628463"/>
    </source>
</evidence>
<feature type="domain" description="Smr" evidence="10">
    <location>
        <begin position="712"/>
        <end position="787"/>
    </location>
</feature>
<keyword evidence="3 8" id="KW-0547">Nucleotide-binding</keyword>
<dbReference type="Pfam" id="PF20297">
    <property type="entry name" value="MSSS"/>
    <property type="match status" value="1"/>
</dbReference>
<keyword evidence="7 8" id="KW-0238">DNA-binding</keyword>
<dbReference type="CDD" id="cd03280">
    <property type="entry name" value="ABC_MutS2"/>
    <property type="match status" value="1"/>
</dbReference>
<dbReference type="HAMAP" id="MF_00092">
    <property type="entry name" value="MutS2"/>
    <property type="match status" value="1"/>
</dbReference>
<evidence type="ECO:0000256" key="8">
    <source>
        <dbReference type="HAMAP-Rule" id="MF_00092"/>
    </source>
</evidence>
<dbReference type="InterPro" id="IPR007696">
    <property type="entry name" value="DNA_mismatch_repair_MutS_core"/>
</dbReference>
<dbReference type="InterPro" id="IPR002625">
    <property type="entry name" value="Smr_dom"/>
</dbReference>
<comment type="caution">
    <text evidence="11">The sequence shown here is derived from an EMBL/GenBank/DDBJ whole genome shotgun (WGS) entry which is preliminary data.</text>
</comment>
<dbReference type="Pfam" id="PF01713">
    <property type="entry name" value="Smr"/>
    <property type="match status" value="1"/>
</dbReference>
<keyword evidence="9" id="KW-0175">Coiled coil</keyword>
<dbReference type="PANTHER" id="PTHR48466:SF2">
    <property type="entry name" value="OS10G0509000 PROTEIN"/>
    <property type="match status" value="1"/>
</dbReference>
<keyword evidence="5 8" id="KW-0067">ATP-binding</keyword>
<keyword evidence="6 8" id="KW-0694">RNA-binding</keyword>
<dbReference type="SMART" id="SM00534">
    <property type="entry name" value="MUTSac"/>
    <property type="match status" value="1"/>
</dbReference>
<dbReference type="SUPFAM" id="SSF48334">
    <property type="entry name" value="DNA repair protein MutS, domain III"/>
    <property type="match status" value="1"/>
</dbReference>
<dbReference type="PIRSF" id="PIRSF005814">
    <property type="entry name" value="MutS_YshD"/>
    <property type="match status" value="1"/>
</dbReference>
<comment type="function">
    <text evidence="8">Acts as a ribosome collision sensor, splitting the ribosome into its 2 subunits. Detects stalled/collided 70S ribosomes which it binds and splits by an ATP-hydrolysis driven conformational change. Acts upstream of the ribosome quality control system (RQC), a ribosome-associated complex that mediates the extraction of incompletely synthesized nascent chains from stalled ribosomes and their subsequent degradation. Probably generates substrates for RQC.</text>
</comment>
<evidence type="ECO:0000256" key="4">
    <source>
        <dbReference type="ARBA" id="ARBA00022801"/>
    </source>
</evidence>
<dbReference type="InterPro" id="IPR045076">
    <property type="entry name" value="MutS"/>
</dbReference>
<dbReference type="InterPro" id="IPR027417">
    <property type="entry name" value="P-loop_NTPase"/>
</dbReference>
<sequence>MDYKSLKTLEYHKIIEKLSSYAGSEAARKMCADLKPMTDINSINDALTQTSDALSRIYAKGSVSFSGVTNIIDSIKRLEVGSTLNTHELLNISAVLTTAAAAKSHYEETNDSLTDYFNSLEPLTPLNTQIKNCIISEEEISDDASGTLRDIRRQMRISADRIHTELNKILNSPSTRSCLQDYVITMRQGRYCLPVKAEYKSQIAGMIHDQSATGSTIFIEPAAVVKLNNDIRELELKEQAEIERILAALSAEASAYTDELQSDYTILVTLDFIFAKAQLSKFYKCSCPIMNTDKYINIKKGRHPLIPAKTVVPIDIYLGKDFNLLIVTGPNTGGKTVSLKTVGLLTLMAQSGLHIPAMDHSQIAVFDNIFADIGDEQSIEQSLSTFSSHMTNTVSILKEADENSLILFDEIGAGTDPTEGAALAIAILSDLHNKDITTMATTHYSEIKVFALTTEGVENASCEFDVATLSPTYRLLIGVPGKSNAFAISRKLGLPSYIIDDASSRIDANDIHFEDLLTDLENSRITIEKEQAEIKEYKDQIRRLKAEAAAKSKRLDERTDKIIRKANEEAAEILREAKEYADETIKTMNKHGMSVKELEKQRSAVRDKMNKRQEKLAVKTTAPKSHKPVSAAELKEGMHVRVLSMNVIGTILSAPNPKGEVTVGVGSLTTKTKINNLEIVTGYKDPEEKTTIKTGGSSRIKMSKSASISPEINLLGLTVDEAVAKLDKYLDDAYIAKIAQVRIVHGKGTGALRNGVASYLKGVPYVKSFRLGEVGEGDAGVTIVEFK</sequence>
<evidence type="ECO:0000256" key="5">
    <source>
        <dbReference type="ARBA" id="ARBA00022840"/>
    </source>
</evidence>
<keyword evidence="4 8" id="KW-0378">Hydrolase</keyword>
<keyword evidence="12" id="KW-1185">Reference proteome</keyword>
<dbReference type="EC" id="3.1.-.-" evidence="8"/>
<organism evidence="11 12">
    <name type="scientific">Lachnospira hominis</name>
    <name type="common">ex Liu et al. 2021</name>
    <dbReference type="NCBI Taxonomy" id="2763051"/>
    <lineage>
        <taxon>Bacteria</taxon>
        <taxon>Bacillati</taxon>
        <taxon>Bacillota</taxon>
        <taxon>Clostridia</taxon>
        <taxon>Lachnospirales</taxon>
        <taxon>Lachnospiraceae</taxon>
        <taxon>Lachnospira</taxon>
    </lineage>
</organism>
<comment type="function">
    <text evidence="8">Endonuclease that is involved in the suppression of homologous recombination and thus may have a key role in the control of bacterial genetic diversity.</text>
</comment>
<dbReference type="PROSITE" id="PS00486">
    <property type="entry name" value="DNA_MISMATCH_REPAIR_2"/>
    <property type="match status" value="1"/>
</dbReference>
<reference evidence="11 12" key="1">
    <citation type="submission" date="2020-08" db="EMBL/GenBank/DDBJ databases">
        <title>Genome public.</title>
        <authorList>
            <person name="Liu C."/>
            <person name="Sun Q."/>
        </authorList>
    </citation>
    <scope>NUCLEOTIDE SEQUENCE [LARGE SCALE GENOMIC DNA]</scope>
    <source>
        <strain evidence="11 12">NSJ-43</strain>
    </source>
</reference>
<dbReference type="Gene3D" id="3.30.1370.110">
    <property type="match status" value="1"/>
</dbReference>
<keyword evidence="2 8" id="KW-0699">rRNA-binding</keyword>
<accession>A0ABR7FZ43</accession>
<dbReference type="EMBL" id="JACOPD010000001">
    <property type="protein sequence ID" value="MBC5679756.1"/>
    <property type="molecule type" value="Genomic_DNA"/>
</dbReference>
<keyword evidence="1 8" id="KW-0540">Nuclease</keyword>
<evidence type="ECO:0000256" key="9">
    <source>
        <dbReference type="SAM" id="Coils"/>
    </source>
</evidence>
<dbReference type="Pfam" id="PF00488">
    <property type="entry name" value="MutS_V"/>
    <property type="match status" value="1"/>
</dbReference>
<dbReference type="SUPFAM" id="SSF52540">
    <property type="entry name" value="P-loop containing nucleoside triphosphate hydrolases"/>
    <property type="match status" value="1"/>
</dbReference>
<protein>
    <recommendedName>
        <fullName evidence="8">Endonuclease MutS2</fullName>
        <ecNumber evidence="8">3.1.-.-</ecNumber>
    </recommendedName>
    <alternativeName>
        <fullName evidence="8">Ribosome-associated protein quality control-upstream factor</fullName>
        <shortName evidence="8">RQC-upstream factor</shortName>
        <shortName evidence="8">RqcU</shortName>
        <ecNumber evidence="8">3.6.4.-</ecNumber>
    </alternativeName>
</protein>
<dbReference type="NCBIfam" id="TIGR01069">
    <property type="entry name" value="mutS2"/>
    <property type="match status" value="1"/>
</dbReference>
<proteinExistence type="inferred from homology"/>
<dbReference type="PANTHER" id="PTHR48466">
    <property type="entry name" value="OS10G0509000 PROTEIN-RELATED"/>
    <property type="match status" value="1"/>
</dbReference>